<dbReference type="STRING" id="382638.Hac_1514"/>
<dbReference type="HOGENOM" id="CLU_2129991_0_0_7"/>
<reference evidence="4 5" key="1">
    <citation type="journal article" date="2006" name="PLoS Genet.">
        <title>Who ate whom? Adaptive Helicobacter genomic changes that accompanied a host jump from early humans to large felines.</title>
        <authorList>
            <person name="Eppinger M."/>
            <person name="Baar C."/>
            <person name="Linz B."/>
            <person name="Raddatz G."/>
            <person name="Lanz C."/>
            <person name="Keller H."/>
            <person name="Morelli G."/>
            <person name="Gressmann H."/>
            <person name="Achtman M."/>
            <person name="Schuster S.C."/>
        </authorList>
    </citation>
    <scope>NUCLEOTIDE SEQUENCE [LARGE SCALE GENOMIC DNA]</scope>
    <source>
        <strain evidence="4 5">Sheeba</strain>
    </source>
</reference>
<gene>
    <name evidence="4" type="primary">hrgA fragment 1</name>
    <name evidence="4" type="ordered locus">Hac_1514</name>
</gene>
<evidence type="ECO:0000313" key="4">
    <source>
        <dbReference type="EMBL" id="CAK00234.1"/>
    </source>
</evidence>
<protein>
    <submittedName>
        <fullName evidence="4">HrgA protein 1</fullName>
    </submittedName>
</protein>
<dbReference type="Proteomes" id="UP000000775">
    <property type="component" value="Chromosome"/>
</dbReference>
<dbReference type="Pfam" id="PF05066">
    <property type="entry name" value="HARE-HTH"/>
    <property type="match status" value="1"/>
</dbReference>
<keyword evidence="5" id="KW-1185">Reference proteome</keyword>
<feature type="domain" description="HTH HARE-type" evidence="3">
    <location>
        <begin position="1"/>
        <end position="80"/>
    </location>
</feature>
<accession>Q17VU2</accession>
<dbReference type="GO" id="GO:0006355">
    <property type="term" value="P:regulation of DNA-templated transcription"/>
    <property type="evidence" value="ECO:0007669"/>
    <property type="project" value="InterPro"/>
</dbReference>
<evidence type="ECO:0000313" key="5">
    <source>
        <dbReference type="Proteomes" id="UP000000775"/>
    </source>
</evidence>
<evidence type="ECO:0000259" key="3">
    <source>
        <dbReference type="PROSITE" id="PS51913"/>
    </source>
</evidence>
<evidence type="ECO:0000256" key="1">
    <source>
        <dbReference type="ARBA" id="ARBA00023163"/>
    </source>
</evidence>
<dbReference type="AlphaFoldDB" id="Q17VU2"/>
<organism evidence="4 5">
    <name type="scientific">Helicobacter acinonychis (strain Sheeba)</name>
    <dbReference type="NCBI Taxonomy" id="382638"/>
    <lineage>
        <taxon>Bacteria</taxon>
        <taxon>Pseudomonadati</taxon>
        <taxon>Campylobacterota</taxon>
        <taxon>Epsilonproteobacteria</taxon>
        <taxon>Campylobacterales</taxon>
        <taxon>Helicobacteraceae</taxon>
        <taxon>Helicobacter</taxon>
    </lineage>
</organism>
<proteinExistence type="predicted"/>
<sequence>MTYKELGKKVLEQAERPLSAKEIWERACGMGLDKELSSIGETPDRTLGSQLGEHDIPNDKKQFYVANKKGRTFFYWLKSREREFPPQETLNVKEENDTESECLNATEKQKTSF</sequence>
<dbReference type="InterPro" id="IPR007759">
    <property type="entry name" value="Asxl_HARE-HTH"/>
</dbReference>
<name>Q17VU2_HELAH</name>
<keyword evidence="1" id="KW-0804">Transcription</keyword>
<dbReference type="eggNOG" id="COG2958">
    <property type="taxonomic scope" value="Bacteria"/>
</dbReference>
<dbReference type="EMBL" id="AM260522">
    <property type="protein sequence ID" value="CAK00234.1"/>
    <property type="molecule type" value="Genomic_DNA"/>
</dbReference>
<feature type="region of interest" description="Disordered" evidence="2">
    <location>
        <begin position="87"/>
        <end position="113"/>
    </location>
</feature>
<dbReference type="KEGG" id="hac:Hac_1514"/>
<evidence type="ECO:0000256" key="2">
    <source>
        <dbReference type="SAM" id="MobiDB-lite"/>
    </source>
</evidence>
<dbReference type="PROSITE" id="PS51913">
    <property type="entry name" value="HTH_HARE"/>
    <property type="match status" value="1"/>
</dbReference>